<evidence type="ECO:0000313" key="9">
    <source>
        <dbReference type="EMBL" id="MBC2837663.1"/>
    </source>
</evidence>
<gene>
    <name evidence="9" type="ORF">H7F16_19280</name>
</gene>
<sequence length="580" mass="63234">MAPTPLSPLPQPKPRAPDGLAEATGLFIPAPPSPARILRPAPRDPLSTAPDTALALRFGLSDCLDLGVLPWAQAGAETLVLAQSPLHLSVARSRLAATFGPFLRPVETTAAQMEAALFTHFGPALAQAAETRVCPQESCRSLDARRLRRSVIAVAGALLVLSLAAPLAVFSLAFALATLALSVTTAFKFATSLATLRADASPPPPPLPDADLPTVTLLIALFHEADIADRLIRRLERIDYPRDLLELILVVEDDDHATRRALATARLPAWMRVISAPAGSIRTKPRALNLALGVARGEVVGVYDAEDAPEPGQLRKVAAAFAAAPPHIACIQAMLDFYNPRKNWLARCFTLEYALWFRLVLPGLERLRLPIPLGGTSVFLRRDTLRALGGWDAHNVTEDADLGIRLARHGFGTRMIQSTTYEEANCRALPWVRQRSRWIKGYMMTWLVHMRSPRALWRQLGPRGFLGFQIVFLGALAQVLLVPLLWTLWSIPLGLGHPLAQVLPSGGLTALATLFLGAEAIGSLLSLIALRRSGQRISALWIPTLHLYFPLGTLAALKAFRETLTAPYYWDKTRHGQFHD</sequence>
<feature type="region of interest" description="Disordered" evidence="7">
    <location>
        <begin position="1"/>
        <end position="24"/>
    </location>
</feature>
<evidence type="ECO:0000256" key="6">
    <source>
        <dbReference type="ARBA" id="ARBA00023136"/>
    </source>
</evidence>
<feature type="compositionally biased region" description="Pro residues" evidence="7">
    <location>
        <begin position="1"/>
        <end position="14"/>
    </location>
</feature>
<evidence type="ECO:0000256" key="1">
    <source>
        <dbReference type="ARBA" id="ARBA00004141"/>
    </source>
</evidence>
<keyword evidence="10" id="KW-1185">Reference proteome</keyword>
<dbReference type="InterPro" id="IPR029044">
    <property type="entry name" value="Nucleotide-diphossugar_trans"/>
</dbReference>
<keyword evidence="5 8" id="KW-1133">Transmembrane helix</keyword>
<evidence type="ECO:0000256" key="3">
    <source>
        <dbReference type="ARBA" id="ARBA00022679"/>
    </source>
</evidence>
<dbReference type="Proteomes" id="UP000555411">
    <property type="component" value="Unassembled WGS sequence"/>
</dbReference>
<organism evidence="9 10">
    <name type="scientific">Paragemmobacter straminiformis</name>
    <dbReference type="NCBI Taxonomy" id="2045119"/>
    <lineage>
        <taxon>Bacteria</taxon>
        <taxon>Pseudomonadati</taxon>
        <taxon>Pseudomonadota</taxon>
        <taxon>Alphaproteobacteria</taxon>
        <taxon>Rhodobacterales</taxon>
        <taxon>Paracoccaceae</taxon>
        <taxon>Paragemmobacter</taxon>
    </lineage>
</organism>
<feature type="transmembrane region" description="Helical" evidence="8">
    <location>
        <begin position="540"/>
        <end position="560"/>
    </location>
</feature>
<dbReference type="PANTHER" id="PTHR43867:SF2">
    <property type="entry name" value="CELLULOSE SYNTHASE CATALYTIC SUBUNIT A [UDP-FORMING]"/>
    <property type="match status" value="1"/>
</dbReference>
<feature type="transmembrane region" description="Helical" evidence="8">
    <location>
        <begin position="464"/>
        <end position="486"/>
    </location>
</feature>
<feature type="transmembrane region" description="Helical" evidence="8">
    <location>
        <begin position="150"/>
        <end position="183"/>
    </location>
</feature>
<dbReference type="GO" id="GO:0016020">
    <property type="term" value="C:membrane"/>
    <property type="evidence" value="ECO:0007669"/>
    <property type="project" value="UniProtKB-SubCell"/>
</dbReference>
<keyword evidence="6 8" id="KW-0472">Membrane</keyword>
<keyword evidence="3 9" id="KW-0808">Transferase</keyword>
<evidence type="ECO:0000256" key="4">
    <source>
        <dbReference type="ARBA" id="ARBA00022692"/>
    </source>
</evidence>
<keyword evidence="4 8" id="KW-0812">Transmembrane</keyword>
<dbReference type="InterPro" id="IPR050321">
    <property type="entry name" value="Glycosyltr_2/OpgH_subfam"/>
</dbReference>
<keyword evidence="2" id="KW-0328">Glycosyltransferase</keyword>
<name>A0A842IEP1_9RHOB</name>
<dbReference type="Gene3D" id="3.90.550.10">
    <property type="entry name" value="Spore Coat Polysaccharide Biosynthesis Protein SpsA, Chain A"/>
    <property type="match status" value="1"/>
</dbReference>
<evidence type="ECO:0000256" key="7">
    <source>
        <dbReference type="SAM" id="MobiDB-lite"/>
    </source>
</evidence>
<accession>A0A842IEP1</accession>
<feature type="transmembrane region" description="Helical" evidence="8">
    <location>
        <begin position="506"/>
        <end position="528"/>
    </location>
</feature>
<dbReference type="GO" id="GO:0016757">
    <property type="term" value="F:glycosyltransferase activity"/>
    <property type="evidence" value="ECO:0007669"/>
    <property type="project" value="UniProtKB-KW"/>
</dbReference>
<evidence type="ECO:0000313" key="10">
    <source>
        <dbReference type="Proteomes" id="UP000555411"/>
    </source>
</evidence>
<protein>
    <submittedName>
        <fullName evidence="9">Glycosyltransferase</fullName>
    </submittedName>
</protein>
<evidence type="ECO:0000256" key="5">
    <source>
        <dbReference type="ARBA" id="ARBA00022989"/>
    </source>
</evidence>
<dbReference type="PANTHER" id="PTHR43867">
    <property type="entry name" value="CELLULOSE SYNTHASE CATALYTIC SUBUNIT A [UDP-FORMING]"/>
    <property type="match status" value="1"/>
</dbReference>
<dbReference type="Pfam" id="PF13641">
    <property type="entry name" value="Glyco_tranf_2_3"/>
    <property type="match status" value="1"/>
</dbReference>
<evidence type="ECO:0000256" key="2">
    <source>
        <dbReference type="ARBA" id="ARBA00022676"/>
    </source>
</evidence>
<comment type="caution">
    <text evidence="9">The sequence shown here is derived from an EMBL/GenBank/DDBJ whole genome shotgun (WGS) entry which is preliminary data.</text>
</comment>
<comment type="subcellular location">
    <subcellularLocation>
        <location evidence="1">Membrane</location>
        <topology evidence="1">Multi-pass membrane protein</topology>
    </subcellularLocation>
</comment>
<proteinExistence type="predicted"/>
<dbReference type="EMBL" id="JACLQD010000010">
    <property type="protein sequence ID" value="MBC2837663.1"/>
    <property type="molecule type" value="Genomic_DNA"/>
</dbReference>
<dbReference type="AlphaFoldDB" id="A0A842IEP1"/>
<dbReference type="RefSeq" id="WP_185799277.1">
    <property type="nucleotide sequence ID" value="NZ_JACLQD010000010.1"/>
</dbReference>
<evidence type="ECO:0000256" key="8">
    <source>
        <dbReference type="SAM" id="Phobius"/>
    </source>
</evidence>
<dbReference type="SUPFAM" id="SSF53448">
    <property type="entry name" value="Nucleotide-diphospho-sugar transferases"/>
    <property type="match status" value="1"/>
</dbReference>
<reference evidence="9 10" key="1">
    <citation type="journal article" date="2017" name="Int. J. Syst. Evol. Microbiol.">
        <title>Gemmobacter straminiformis sp. nov., isolated from an artificial fountain.</title>
        <authorList>
            <person name="Kang J.Y."/>
            <person name="Kim M.J."/>
            <person name="Chun J."/>
            <person name="Son K.P."/>
            <person name="Jahng K.Y."/>
        </authorList>
    </citation>
    <scope>NUCLEOTIDE SEQUENCE [LARGE SCALE GENOMIC DNA]</scope>
    <source>
        <strain evidence="9 10">CAM-8</strain>
    </source>
</reference>